<dbReference type="RefSeq" id="WP_005063607.1">
    <property type="nucleotide sequence ID" value="NZ_ATFQ01000007.1"/>
</dbReference>
<keyword evidence="1" id="KW-0812">Transmembrane</keyword>
<accession>A0A829HXU0</accession>
<organism evidence="2 3">
    <name type="scientific">Mycobacteroides abscessus subsp. bolletii CRM-0020</name>
    <dbReference type="NCBI Taxonomy" id="1306401"/>
    <lineage>
        <taxon>Bacteria</taxon>
        <taxon>Bacillati</taxon>
        <taxon>Actinomycetota</taxon>
        <taxon>Actinomycetes</taxon>
        <taxon>Mycobacteriales</taxon>
        <taxon>Mycobacteriaceae</taxon>
        <taxon>Mycobacteroides</taxon>
        <taxon>Mycobacteroides abscessus</taxon>
    </lineage>
</organism>
<gene>
    <name evidence="2" type="ORF">J108_04220</name>
</gene>
<dbReference type="Proteomes" id="UP000014969">
    <property type="component" value="Unassembled WGS sequence"/>
</dbReference>
<evidence type="ECO:0000313" key="3">
    <source>
        <dbReference type="Proteomes" id="UP000014969"/>
    </source>
</evidence>
<feature type="transmembrane region" description="Helical" evidence="1">
    <location>
        <begin position="39"/>
        <end position="58"/>
    </location>
</feature>
<keyword evidence="1" id="KW-0472">Membrane</keyword>
<feature type="transmembrane region" description="Helical" evidence="1">
    <location>
        <begin position="101"/>
        <end position="122"/>
    </location>
</feature>
<sequence length="128" mass="13890">MDVQRRITRRLASGEAAGAVLLAAITVPFAAPWAGAPPLWAQLLGLMFLLTVLAANLYSVRRISPTVTLANFNDVLRLRLTIGVYGLAAVVLFPLPPSWGWFWFSLTVLGALLGSAGLVRMLRSDPFR</sequence>
<protein>
    <submittedName>
        <fullName evidence="2">Membrane protein</fullName>
    </submittedName>
</protein>
<keyword evidence="1" id="KW-1133">Transmembrane helix</keyword>
<feature type="transmembrane region" description="Helical" evidence="1">
    <location>
        <begin position="12"/>
        <end position="33"/>
    </location>
</feature>
<comment type="caution">
    <text evidence="2">The sequence shown here is derived from an EMBL/GenBank/DDBJ whole genome shotgun (WGS) entry which is preliminary data.</text>
</comment>
<evidence type="ECO:0000256" key="1">
    <source>
        <dbReference type="SAM" id="Phobius"/>
    </source>
</evidence>
<name>A0A829HXU0_9MYCO</name>
<dbReference type="AlphaFoldDB" id="A0A829HXU0"/>
<evidence type="ECO:0000313" key="2">
    <source>
        <dbReference type="EMBL" id="EPQ24827.1"/>
    </source>
</evidence>
<dbReference type="EMBL" id="ATFQ01000007">
    <property type="protein sequence ID" value="EPQ24827.1"/>
    <property type="molecule type" value="Genomic_DNA"/>
</dbReference>
<proteinExistence type="predicted"/>
<feature type="transmembrane region" description="Helical" evidence="1">
    <location>
        <begin position="78"/>
        <end position="95"/>
    </location>
</feature>
<reference evidence="2 3" key="1">
    <citation type="journal article" date="2013" name="Genome Announc.">
        <title>Genome Sequence of an Epidemic Isolate of Mycobacterium abscessus subsp. bolletii from Rio de Janeiro, Brazil.</title>
        <authorList>
            <person name="Davidson R.M."/>
            <person name="Reynolds P.R."/>
            <person name="Farias-Hesson E."/>
            <person name="Duarte R.S."/>
            <person name="Jackson M."/>
            <person name="Strong M."/>
        </authorList>
    </citation>
    <scope>NUCLEOTIDE SEQUENCE [LARGE SCALE GENOMIC DNA]</scope>
    <source>
        <strain evidence="2 3">CRM-0020</strain>
    </source>
</reference>